<dbReference type="Proteomes" id="UP000186607">
    <property type="component" value="Unassembled WGS sequence"/>
</dbReference>
<evidence type="ECO:0000313" key="3">
    <source>
        <dbReference type="Proteomes" id="UP000186607"/>
    </source>
</evidence>
<comment type="caution">
    <text evidence="2">The sequence shown here is derived from an EMBL/GenBank/DDBJ whole genome shotgun (WGS) entry which is preliminary data.</text>
</comment>
<evidence type="ECO:0000259" key="1">
    <source>
        <dbReference type="Pfam" id="PF09414"/>
    </source>
</evidence>
<proteinExistence type="predicted"/>
<reference evidence="2 3" key="1">
    <citation type="submission" date="2017-01" db="EMBL/GenBank/DDBJ databases">
        <title>Genome Analysis of Deinococcus marmoris KOPRI26562.</title>
        <authorList>
            <person name="Kim J.H."/>
            <person name="Oh H.-M."/>
        </authorList>
    </citation>
    <scope>NUCLEOTIDE SEQUENCE [LARGE SCALE GENOMIC DNA]</scope>
    <source>
        <strain evidence="2 3">KOPRI26562</strain>
    </source>
</reference>
<evidence type="ECO:0000313" key="2">
    <source>
        <dbReference type="EMBL" id="OLV15688.1"/>
    </source>
</evidence>
<keyword evidence="3" id="KW-1185">Reference proteome</keyword>
<gene>
    <name evidence="2" type="ORF">BOO71_0014104</name>
</gene>
<name>A0A1U7NRZ3_9DEIO</name>
<dbReference type="SUPFAM" id="SSF56091">
    <property type="entry name" value="DNA ligase/mRNA capping enzyme, catalytic domain"/>
    <property type="match status" value="1"/>
</dbReference>
<dbReference type="InterPro" id="IPR021122">
    <property type="entry name" value="RNA_ligase_dom_REL/Rnl2"/>
</dbReference>
<dbReference type="EMBL" id="MSTI01000166">
    <property type="protein sequence ID" value="OLV15688.1"/>
    <property type="molecule type" value="Genomic_DNA"/>
</dbReference>
<organism evidence="2 3">
    <name type="scientific">Deinococcus marmoris</name>
    <dbReference type="NCBI Taxonomy" id="249408"/>
    <lineage>
        <taxon>Bacteria</taxon>
        <taxon>Thermotogati</taxon>
        <taxon>Deinococcota</taxon>
        <taxon>Deinococci</taxon>
        <taxon>Deinococcales</taxon>
        <taxon>Deinococcaceae</taxon>
        <taxon>Deinococcus</taxon>
    </lineage>
</organism>
<dbReference type="AlphaFoldDB" id="A0A1U7NRZ3"/>
<dbReference type="Gene3D" id="3.30.470.30">
    <property type="entry name" value="DNA ligase/mRNA capping enzyme"/>
    <property type="match status" value="1"/>
</dbReference>
<dbReference type="InterPro" id="IPR052732">
    <property type="entry name" value="Cell-binding_unc_protein"/>
</dbReference>
<dbReference type="Pfam" id="PF09414">
    <property type="entry name" value="RNA_ligase"/>
    <property type="match status" value="1"/>
</dbReference>
<accession>A0A1U7NRZ3</accession>
<dbReference type="PANTHER" id="PTHR43883">
    <property type="entry name" value="SLR0207 PROTEIN"/>
    <property type="match status" value="1"/>
</dbReference>
<protein>
    <submittedName>
        <fullName evidence="2">4Fe-4S ferredoxin, iron-sulfur binding</fullName>
    </submittedName>
</protein>
<sequence>MRIKYPSTLHLPWSPGLQNDDRRIGDLSGLIGQDIVVTEKLDGENTSLYRTDLHARSLDTRPHPSRTWVKAERGRFGHEIPDGWRLCGENVYAVHSLRYAALEGYFYLFSVWDDQNVSRPWDEVKAWATRLGVPTPKELHRGIWDEAALKEISVDPECMEGYVVRVTGQIPYAEFPRRVAKFVRARHVQTDQHWLSRPVEANGLAGEGQDAGG</sequence>
<dbReference type="PANTHER" id="PTHR43883:SF1">
    <property type="entry name" value="GLUCONOKINASE"/>
    <property type="match status" value="1"/>
</dbReference>
<dbReference type="STRING" id="249408.BOO71_0014104"/>
<feature type="domain" description="RNA ligase" evidence="1">
    <location>
        <begin position="34"/>
        <end position="183"/>
    </location>
</feature>
<dbReference type="OrthoDB" id="255834at2"/>